<dbReference type="InterPro" id="IPR002937">
    <property type="entry name" value="Amino_oxidase"/>
</dbReference>
<protein>
    <submittedName>
        <fullName evidence="3">Polyamine oxidase 4</fullName>
    </submittedName>
</protein>
<dbReference type="GO" id="GO:0006338">
    <property type="term" value="P:chromatin remodeling"/>
    <property type="evidence" value="ECO:0007669"/>
    <property type="project" value="TreeGrafter"/>
</dbReference>
<feature type="region of interest" description="Disordered" evidence="1">
    <location>
        <begin position="415"/>
        <end position="445"/>
    </location>
</feature>
<dbReference type="OrthoDB" id="5046242at2759"/>
<dbReference type="Gene3D" id="3.90.660.10">
    <property type="match status" value="1"/>
</dbReference>
<dbReference type="EMBL" id="WWBZ02000001">
    <property type="protein sequence ID" value="KAF4314249.1"/>
    <property type="molecule type" value="Genomic_DNA"/>
</dbReference>
<dbReference type="AlphaFoldDB" id="A0A8H4J7Y9"/>
<proteinExistence type="predicted"/>
<organism evidence="3 4">
    <name type="scientific">Botryosphaeria dothidea</name>
    <dbReference type="NCBI Taxonomy" id="55169"/>
    <lineage>
        <taxon>Eukaryota</taxon>
        <taxon>Fungi</taxon>
        <taxon>Dikarya</taxon>
        <taxon>Ascomycota</taxon>
        <taxon>Pezizomycotina</taxon>
        <taxon>Dothideomycetes</taxon>
        <taxon>Dothideomycetes incertae sedis</taxon>
        <taxon>Botryosphaeriales</taxon>
        <taxon>Botryosphaeriaceae</taxon>
        <taxon>Botryosphaeria</taxon>
    </lineage>
</organism>
<keyword evidence="4" id="KW-1185">Reference proteome</keyword>
<dbReference type="InterPro" id="IPR050281">
    <property type="entry name" value="Flavin_monoamine_oxidase"/>
</dbReference>
<reference evidence="3" key="1">
    <citation type="submission" date="2020-04" db="EMBL/GenBank/DDBJ databases">
        <title>Genome Assembly and Annotation of Botryosphaeria dothidea sdau 11-99, a Latent Pathogen of Apple Fruit Ring Rot in China.</title>
        <authorList>
            <person name="Yu C."/>
            <person name="Diao Y."/>
            <person name="Lu Q."/>
            <person name="Zhao J."/>
            <person name="Cui S."/>
            <person name="Peng C."/>
            <person name="He B."/>
            <person name="Liu H."/>
        </authorList>
    </citation>
    <scope>NUCLEOTIDE SEQUENCE [LARGE SCALE GENOMIC DNA]</scope>
    <source>
        <strain evidence="3">Sdau11-99</strain>
    </source>
</reference>
<evidence type="ECO:0000259" key="2">
    <source>
        <dbReference type="Pfam" id="PF01593"/>
    </source>
</evidence>
<evidence type="ECO:0000256" key="1">
    <source>
        <dbReference type="SAM" id="MobiDB-lite"/>
    </source>
</evidence>
<feature type="compositionally biased region" description="Low complexity" evidence="1">
    <location>
        <begin position="415"/>
        <end position="427"/>
    </location>
</feature>
<dbReference type="GO" id="GO:0050660">
    <property type="term" value="F:flavin adenine dinucleotide binding"/>
    <property type="evidence" value="ECO:0007669"/>
    <property type="project" value="TreeGrafter"/>
</dbReference>
<dbReference type="Gene3D" id="3.50.50.60">
    <property type="entry name" value="FAD/NAD(P)-binding domain"/>
    <property type="match status" value="2"/>
</dbReference>
<sequence>MERRAYRSTSSKGFNLDGSPDRAQLDLRCSPHRPEFFLSSSPTAADDFDSGYNSPTLSATEREMSLPLIRRALPKGGRKPHVCVVGAGVSGLRCADVLLQAGLKVTVLEARSRVGGRLCQATTQTGHTVDLYEYLEVEPGCFQLPATLEVFLSIGPNWIHGTDDNPMLDLAKETGTITHNWDGRQCIYNQNGTALSEKEATDASETIWSIIGDGMEFSKQNSASIPASESLLDYIKEKTATLYGDGEENPHSKHLDEAAREKKRNLLLKIAEMWGAFVGSPLERQSLRFFWLEECIDGENLFVAETYRKILDRIARPALKGADIQFGRRVKMIETVADEEGNDDGAVKAHLADGSSATFDEVVMTTPLGWLKRNKDTAFAPALPERVSKAIDSLGYGCLDKFYISFPTAFWNKSTSSNNNINTSPKTSARDSVPNTSATTAPVHQFKSEATEAAKDRHPGFTQWTAPLYARDTNPAAWNQECVNMAALPGGTAHPTLLFYTFGPTSQHLADILAKENPHSPSPAATEQLLRFFAPYYTRLPNYDERDEACKPMAVLATAWTNDELAGYGSYCNFQVGLEEGDADVEMLRRGVPERRVWFAGEHTASFLALGTVTGAYWSGEGVGRGISWAYGGGEKVDGKGDGV</sequence>
<dbReference type="PANTHER" id="PTHR10742:SF414">
    <property type="entry name" value="CONTAINING AMINE OXIDASE, PUTATIVE (AFU_ORTHOLOGUE AFUA_3G12150)-RELATED"/>
    <property type="match status" value="1"/>
</dbReference>
<name>A0A8H4J7Y9_9PEZI</name>
<comment type="caution">
    <text evidence="3">The sequence shown here is derived from an EMBL/GenBank/DDBJ whole genome shotgun (WGS) entry which is preliminary data.</text>
</comment>
<dbReference type="SUPFAM" id="SSF54373">
    <property type="entry name" value="FAD-linked reductases, C-terminal domain"/>
    <property type="match status" value="1"/>
</dbReference>
<dbReference type="GO" id="GO:0003682">
    <property type="term" value="F:chromatin binding"/>
    <property type="evidence" value="ECO:0007669"/>
    <property type="project" value="TreeGrafter"/>
</dbReference>
<dbReference type="PRINTS" id="PR00419">
    <property type="entry name" value="ADXRDTASE"/>
</dbReference>
<dbReference type="Pfam" id="PF01593">
    <property type="entry name" value="Amino_oxidase"/>
    <property type="match status" value="1"/>
</dbReference>
<dbReference type="InterPro" id="IPR036188">
    <property type="entry name" value="FAD/NAD-bd_sf"/>
</dbReference>
<dbReference type="Proteomes" id="UP000572817">
    <property type="component" value="Unassembled WGS sequence"/>
</dbReference>
<dbReference type="PANTHER" id="PTHR10742">
    <property type="entry name" value="FLAVIN MONOAMINE OXIDASE"/>
    <property type="match status" value="1"/>
</dbReference>
<accession>A0A8H4J7Y9</accession>
<gene>
    <name evidence="3" type="ORF">GTA08_BOTSDO01627</name>
</gene>
<dbReference type="GO" id="GO:0016491">
    <property type="term" value="F:oxidoreductase activity"/>
    <property type="evidence" value="ECO:0007669"/>
    <property type="project" value="InterPro"/>
</dbReference>
<evidence type="ECO:0000313" key="4">
    <source>
        <dbReference type="Proteomes" id="UP000572817"/>
    </source>
</evidence>
<feature type="compositionally biased region" description="Polar residues" evidence="1">
    <location>
        <begin position="433"/>
        <end position="442"/>
    </location>
</feature>
<feature type="domain" description="Amine oxidase" evidence="2">
    <location>
        <begin position="89"/>
        <end position="439"/>
    </location>
</feature>
<dbReference type="SUPFAM" id="SSF51905">
    <property type="entry name" value="FAD/NAD(P)-binding domain"/>
    <property type="match status" value="1"/>
</dbReference>
<evidence type="ECO:0000313" key="3">
    <source>
        <dbReference type="EMBL" id="KAF4314249.1"/>
    </source>
</evidence>